<dbReference type="EMBL" id="CP163444">
    <property type="protein sequence ID" value="XDQ74547.1"/>
    <property type="molecule type" value="Genomic_DNA"/>
</dbReference>
<organism evidence="1">
    <name type="scientific">Streptomyces sp. R44</name>
    <dbReference type="NCBI Taxonomy" id="3238633"/>
    <lineage>
        <taxon>Bacteria</taxon>
        <taxon>Bacillati</taxon>
        <taxon>Actinomycetota</taxon>
        <taxon>Actinomycetes</taxon>
        <taxon>Kitasatosporales</taxon>
        <taxon>Streptomycetaceae</taxon>
        <taxon>Streptomyces</taxon>
    </lineage>
</organism>
<evidence type="ECO:0000313" key="1">
    <source>
        <dbReference type="EMBL" id="XDQ74547.1"/>
    </source>
</evidence>
<sequence length="57" mass="6350">MAVDPYGMKTRAVAFAVRAGHTDEMAHRFLERLCADGVLGQPDKFGPLLAQMMEENR</sequence>
<name>A0AB39T2H8_9ACTN</name>
<protein>
    <submittedName>
        <fullName evidence="1">Uncharacterized protein</fullName>
    </submittedName>
</protein>
<proteinExistence type="predicted"/>
<dbReference type="RefSeq" id="WP_369147069.1">
    <property type="nucleotide sequence ID" value="NZ_CP163444.1"/>
</dbReference>
<dbReference type="AlphaFoldDB" id="A0AB39T2H8"/>
<reference evidence="1" key="1">
    <citation type="submission" date="2024-07" db="EMBL/GenBank/DDBJ databases">
        <authorList>
            <person name="Yu S.T."/>
        </authorList>
    </citation>
    <scope>NUCLEOTIDE SEQUENCE</scope>
    <source>
        <strain evidence="1">R44</strain>
    </source>
</reference>
<accession>A0AB39T2H8</accession>
<gene>
    <name evidence="1" type="ORF">AB5J54_30290</name>
</gene>